<dbReference type="CDD" id="cd16098">
    <property type="entry name" value="FliS"/>
    <property type="match status" value="1"/>
</dbReference>
<name>A0A2R5L2E8_9CRUS</name>
<dbReference type="InterPro" id="IPR003713">
    <property type="entry name" value="FliS"/>
</dbReference>
<reference evidence="7" key="1">
    <citation type="submission" date="2017-11" db="EMBL/GenBank/DDBJ databases">
        <title>The sensing device of the deep-sea amphipod.</title>
        <authorList>
            <person name="Kobayashi H."/>
            <person name="Nagahama T."/>
            <person name="Arai W."/>
            <person name="Sasagawa Y."/>
            <person name="Umeda M."/>
            <person name="Hayashi T."/>
            <person name="Nikaido I."/>
            <person name="Watanabe H."/>
            <person name="Oguri K."/>
            <person name="Kitazato H."/>
            <person name="Fujioka K."/>
            <person name="Kido Y."/>
            <person name="Takami H."/>
        </authorList>
    </citation>
    <scope>NUCLEOTIDE SEQUENCE</scope>
    <source>
        <tissue evidence="7">Whole body</tissue>
    </source>
</reference>
<dbReference type="InterPro" id="IPR036584">
    <property type="entry name" value="FliS_sf"/>
</dbReference>
<evidence type="ECO:0000256" key="1">
    <source>
        <dbReference type="ARBA" id="ARBA00004514"/>
    </source>
</evidence>
<dbReference type="PIRSF" id="PIRSF039090">
    <property type="entry name" value="Flis"/>
    <property type="match status" value="1"/>
</dbReference>
<keyword evidence="6" id="KW-0966">Cell projection</keyword>
<protein>
    <submittedName>
        <fullName evidence="6">Flagellar export chaperone FliS</fullName>
    </submittedName>
</protein>
<dbReference type="SUPFAM" id="SSF101116">
    <property type="entry name" value="Flagellar export chaperone FliS"/>
    <property type="match status" value="1"/>
</dbReference>
<keyword evidence="6" id="KW-0282">Flagellum</keyword>
<dbReference type="EMBL" id="IACT01009039">
    <property type="protein sequence ID" value="LAC28150.1"/>
    <property type="molecule type" value="mRNA"/>
</dbReference>
<evidence type="ECO:0000313" key="7">
    <source>
        <dbReference type="EMBL" id="LAC28150.1"/>
    </source>
</evidence>
<sequence length="131" mass="14805">MRMSIKKYQNTNMTHVEQADPHTLISLIMQHILGNLAAAKGALDRKDIENKNKLLGKVMGLIGELQDSLDMEKGGEISRHLYDLYAYMISQVTQANIKNDSSFLTEVGTLINEIKSAWDAIPANIRQQYDR</sequence>
<evidence type="ECO:0000256" key="2">
    <source>
        <dbReference type="ARBA" id="ARBA00008787"/>
    </source>
</evidence>
<dbReference type="Gene3D" id="1.20.120.340">
    <property type="entry name" value="Flagellar protein FliS"/>
    <property type="match status" value="1"/>
</dbReference>
<evidence type="ECO:0000313" key="6">
    <source>
        <dbReference type="EMBL" id="LAB73893.1"/>
    </source>
</evidence>
<proteinExistence type="evidence at transcript level"/>
<dbReference type="NCBIfam" id="TIGR00208">
    <property type="entry name" value="fliS"/>
    <property type="match status" value="1"/>
</dbReference>
<keyword evidence="5" id="KW-0143">Chaperone</keyword>
<dbReference type="PANTHER" id="PTHR34773">
    <property type="entry name" value="FLAGELLAR SECRETION CHAPERONE FLIS"/>
    <property type="match status" value="1"/>
</dbReference>
<evidence type="ECO:0000256" key="5">
    <source>
        <dbReference type="ARBA" id="ARBA00023186"/>
    </source>
</evidence>
<keyword evidence="4" id="KW-1005">Bacterial flagellum biogenesis</keyword>
<accession>A0A2R5L2E8</accession>
<dbReference type="PANTHER" id="PTHR34773:SF1">
    <property type="entry name" value="FLAGELLAR SECRETION CHAPERONE FLIS"/>
    <property type="match status" value="1"/>
</dbReference>
<dbReference type="AlphaFoldDB" id="A0A2R5L2E8"/>
<evidence type="ECO:0000256" key="3">
    <source>
        <dbReference type="ARBA" id="ARBA00022490"/>
    </source>
</evidence>
<dbReference type="Pfam" id="PF02561">
    <property type="entry name" value="FliS"/>
    <property type="match status" value="1"/>
</dbReference>
<dbReference type="GO" id="GO:0005829">
    <property type="term" value="C:cytosol"/>
    <property type="evidence" value="ECO:0007669"/>
    <property type="project" value="UniProtKB-SubCell"/>
</dbReference>
<comment type="similarity">
    <text evidence="2">Belongs to the FliS family.</text>
</comment>
<dbReference type="EMBL" id="IACF01008310">
    <property type="protein sequence ID" value="LAB73893.1"/>
    <property type="molecule type" value="mRNA"/>
</dbReference>
<keyword evidence="6" id="KW-0969">Cilium</keyword>
<comment type="subcellular location">
    <subcellularLocation>
        <location evidence="1">Cytoplasm</location>
        <location evidence="1">Cytosol</location>
    </subcellularLocation>
</comment>
<keyword evidence="3" id="KW-0963">Cytoplasm</keyword>
<reference evidence="6" key="2">
    <citation type="journal article" date="2018" name="Biosci. Biotechnol. Biochem.">
        <title>Polysaccharide hydrolase of the hadal zone amphipods Hirondellea gigas.</title>
        <authorList>
            <person name="Kobayashi H."/>
            <person name="Nagahama T."/>
            <person name="Arai W."/>
            <person name="Sasagawa Y."/>
            <person name="Umeda M."/>
            <person name="Hayashi T."/>
            <person name="Nikaido I."/>
            <person name="Watanabe H."/>
            <person name="Oguri K."/>
            <person name="Kitazato H."/>
            <person name="Fujioka K."/>
            <person name="Kido Y."/>
            <person name="Takami H."/>
        </authorList>
    </citation>
    <scope>NUCLEOTIDE SEQUENCE</scope>
    <source>
        <tissue evidence="6">Whole body</tissue>
    </source>
</reference>
<evidence type="ECO:0000256" key="4">
    <source>
        <dbReference type="ARBA" id="ARBA00022795"/>
    </source>
</evidence>
<organism evidence="6">
    <name type="scientific">Hirondellea gigas</name>
    <dbReference type="NCBI Taxonomy" id="1518452"/>
    <lineage>
        <taxon>Eukaryota</taxon>
        <taxon>Metazoa</taxon>
        <taxon>Ecdysozoa</taxon>
        <taxon>Arthropoda</taxon>
        <taxon>Crustacea</taxon>
        <taxon>Multicrustacea</taxon>
        <taxon>Malacostraca</taxon>
        <taxon>Eumalacostraca</taxon>
        <taxon>Peracarida</taxon>
        <taxon>Amphipoda</taxon>
        <taxon>Amphilochidea</taxon>
        <taxon>Lysianassida</taxon>
        <taxon>Lysianassidira</taxon>
        <taxon>Lysianassoidea</taxon>
        <taxon>Lysianassidae</taxon>
        <taxon>Hirondellea</taxon>
    </lineage>
</organism>